<dbReference type="PANTHER" id="PTHR43341">
    <property type="entry name" value="AMINO ACID PERMEASE"/>
    <property type="match status" value="1"/>
</dbReference>
<evidence type="ECO:0000256" key="7">
    <source>
        <dbReference type="ARBA" id="ARBA00023136"/>
    </source>
</evidence>
<feature type="transmembrane region" description="Helical" evidence="9">
    <location>
        <begin position="258"/>
        <end position="277"/>
    </location>
</feature>
<keyword evidence="6 9" id="KW-1133">Transmembrane helix</keyword>
<evidence type="ECO:0000256" key="9">
    <source>
        <dbReference type="SAM" id="Phobius"/>
    </source>
</evidence>
<comment type="subcellular location">
    <subcellularLocation>
        <location evidence="1">Membrane</location>
        <topology evidence="1">Multi-pass membrane protein</topology>
    </subcellularLocation>
</comment>
<gene>
    <name evidence="11" type="ORF">RA11412_2406</name>
</gene>
<sequence>MRGTNKEEKYVPTSEEKAANSPEETELKRGLSARHLQMIAIGGAIGTGLFVASGKTISTTGPGGAIVAYGLIGIMVLFLMQSLGEMAAHLPVPGSFQTYATRYVSSSFGFTMGWNYWFNWAITVATELVAVGEVMKYWLPETPSWVWAGTFLVLLTGLNALSAKAYGEGEFWLATIKVVTVIVFLIAGIAMIFGILGGASPGVSNWTAGDAPFVGGPIAIFSIFMVAGFSFQGTEMIGVAAGESKNPRRDVPRALTSVFWRIMLFYIGAMVIIGFLIPYTDPNLLTAAEGDINISPFTLIFERAGISFAAAAMNAVILTAVLSAGNSGLYVSARMLFSLAQEGKAPKVFTKVNKGGVPMPALMATSAVGAIGFIASIISQEAAYLWLVNVSGLAGFITWVGIAVAHYRFRRAYVRQGHSLNDLPYVAPFFPVGPIIAFIMCLLVIGGQNYEAILEGNWAGVMSSYIGLPVFIAVWVIHALVTRDRLIPLEKVDVGGIDSATIKAQQ</sequence>
<feature type="transmembrane region" description="Helical" evidence="9">
    <location>
        <begin position="306"/>
        <end position="331"/>
    </location>
</feature>
<feature type="domain" description="Amino acid permease/ SLC12A" evidence="10">
    <location>
        <begin position="35"/>
        <end position="485"/>
    </location>
</feature>
<evidence type="ECO:0000313" key="11">
    <source>
        <dbReference type="EMBL" id="BAV88705.1"/>
    </source>
</evidence>
<dbReference type="GO" id="GO:0015171">
    <property type="term" value="F:amino acid transmembrane transporter activity"/>
    <property type="evidence" value="ECO:0007669"/>
    <property type="project" value="TreeGrafter"/>
</dbReference>
<dbReference type="InterPro" id="IPR004841">
    <property type="entry name" value="AA-permease/SLC12A_dom"/>
</dbReference>
<evidence type="ECO:0000259" key="10">
    <source>
        <dbReference type="Pfam" id="PF00324"/>
    </source>
</evidence>
<dbReference type="EMBL" id="AP017895">
    <property type="protein sequence ID" value="BAV88705.1"/>
    <property type="molecule type" value="Genomic_DNA"/>
</dbReference>
<dbReference type="Gene3D" id="1.20.1740.10">
    <property type="entry name" value="Amino acid/polyamine transporter I"/>
    <property type="match status" value="1"/>
</dbReference>
<comment type="similarity">
    <text evidence="2">Belongs to the amino acid-polyamine-organocation (APC) superfamily. Amino acid transporter (AAT) (TC 2.A.3.1) family.</text>
</comment>
<keyword evidence="5" id="KW-0029">Amino-acid transport</keyword>
<dbReference type="Pfam" id="PF00324">
    <property type="entry name" value="AA_permease"/>
    <property type="match status" value="1"/>
</dbReference>
<evidence type="ECO:0000256" key="5">
    <source>
        <dbReference type="ARBA" id="ARBA00022970"/>
    </source>
</evidence>
<feature type="transmembrane region" description="Helical" evidence="9">
    <location>
        <begin position="425"/>
        <end position="446"/>
    </location>
</feature>
<dbReference type="AlphaFoldDB" id="A0A2Z5R1P2"/>
<keyword evidence="7 9" id="KW-0472">Membrane</keyword>
<proteinExistence type="inferred from homology"/>
<evidence type="ECO:0000256" key="6">
    <source>
        <dbReference type="ARBA" id="ARBA00022989"/>
    </source>
</evidence>
<feature type="transmembrane region" description="Helical" evidence="9">
    <location>
        <begin position="63"/>
        <end position="80"/>
    </location>
</feature>
<name>A0A2Z5R1P2_9MICC</name>
<dbReference type="GO" id="GO:0016020">
    <property type="term" value="C:membrane"/>
    <property type="evidence" value="ECO:0007669"/>
    <property type="project" value="UniProtKB-SubCell"/>
</dbReference>
<evidence type="ECO:0000256" key="8">
    <source>
        <dbReference type="SAM" id="MobiDB-lite"/>
    </source>
</evidence>
<accession>A0A2Z5R1P2</accession>
<dbReference type="PANTHER" id="PTHR43341:SF1">
    <property type="entry name" value="GENERAL AMINO-ACID PERMEASE GAP1"/>
    <property type="match status" value="1"/>
</dbReference>
<organism evidence="11 12">
    <name type="scientific">Rothia aeria</name>
    <dbReference type="NCBI Taxonomy" id="172042"/>
    <lineage>
        <taxon>Bacteria</taxon>
        <taxon>Bacillati</taxon>
        <taxon>Actinomycetota</taxon>
        <taxon>Actinomycetes</taxon>
        <taxon>Micrococcales</taxon>
        <taxon>Micrococcaceae</taxon>
        <taxon>Rothia</taxon>
    </lineage>
</organism>
<dbReference type="FunFam" id="1.20.1740.10:FF:000001">
    <property type="entry name" value="Amino acid permease"/>
    <property type="match status" value="1"/>
</dbReference>
<dbReference type="Proteomes" id="UP000250241">
    <property type="component" value="Chromosome"/>
</dbReference>
<dbReference type="PIRSF" id="PIRSF006060">
    <property type="entry name" value="AA_transporter"/>
    <property type="match status" value="1"/>
</dbReference>
<feature type="transmembrane region" description="Helical" evidence="9">
    <location>
        <begin position="117"/>
        <end position="139"/>
    </location>
</feature>
<dbReference type="KEGG" id="raj:RA11412_2406"/>
<feature type="region of interest" description="Disordered" evidence="8">
    <location>
        <begin position="1"/>
        <end position="25"/>
    </location>
</feature>
<evidence type="ECO:0000313" key="12">
    <source>
        <dbReference type="Proteomes" id="UP000250241"/>
    </source>
</evidence>
<evidence type="ECO:0000256" key="3">
    <source>
        <dbReference type="ARBA" id="ARBA00022448"/>
    </source>
</evidence>
<feature type="transmembrane region" description="Helical" evidence="9">
    <location>
        <begin position="178"/>
        <end position="199"/>
    </location>
</feature>
<dbReference type="PROSITE" id="PS00218">
    <property type="entry name" value="AMINO_ACID_PERMEASE_1"/>
    <property type="match status" value="1"/>
</dbReference>
<keyword evidence="4 9" id="KW-0812">Transmembrane</keyword>
<evidence type="ECO:0000256" key="1">
    <source>
        <dbReference type="ARBA" id="ARBA00004141"/>
    </source>
</evidence>
<feature type="transmembrane region" description="Helical" evidence="9">
    <location>
        <begin position="211"/>
        <end position="231"/>
    </location>
</feature>
<reference evidence="11 12" key="1">
    <citation type="submission" date="2016-10" db="EMBL/GenBank/DDBJ databases">
        <title>Genome sequence of Rothia aeria strain JCM11412.</title>
        <authorList>
            <person name="Nambu T."/>
        </authorList>
    </citation>
    <scope>NUCLEOTIDE SEQUENCE [LARGE SCALE GENOMIC DNA]</scope>
    <source>
        <strain evidence="11 12">JCM 11412</strain>
    </source>
</reference>
<dbReference type="InterPro" id="IPR050524">
    <property type="entry name" value="APC_YAT"/>
</dbReference>
<dbReference type="InterPro" id="IPR004840">
    <property type="entry name" value="Amino_acid_permease_CS"/>
</dbReference>
<feature type="transmembrane region" description="Helical" evidence="9">
    <location>
        <begin position="357"/>
        <end position="378"/>
    </location>
</feature>
<feature type="transmembrane region" description="Helical" evidence="9">
    <location>
        <begin position="384"/>
        <end position="405"/>
    </location>
</feature>
<keyword evidence="12" id="KW-1185">Reference proteome</keyword>
<feature type="transmembrane region" description="Helical" evidence="9">
    <location>
        <begin position="38"/>
        <end position="57"/>
    </location>
</feature>
<protein>
    <submittedName>
        <fullName evidence="11">Lysine-specific permease</fullName>
    </submittedName>
</protein>
<feature type="compositionally biased region" description="Basic and acidic residues" evidence="8">
    <location>
        <begin position="1"/>
        <end position="18"/>
    </location>
</feature>
<feature type="transmembrane region" description="Helical" evidence="9">
    <location>
        <begin position="145"/>
        <end position="166"/>
    </location>
</feature>
<evidence type="ECO:0000256" key="2">
    <source>
        <dbReference type="ARBA" id="ARBA00008583"/>
    </source>
</evidence>
<keyword evidence="3" id="KW-0813">Transport</keyword>
<evidence type="ECO:0000256" key="4">
    <source>
        <dbReference type="ARBA" id="ARBA00022692"/>
    </source>
</evidence>
<feature type="transmembrane region" description="Helical" evidence="9">
    <location>
        <begin position="458"/>
        <end position="481"/>
    </location>
</feature>